<dbReference type="Pfam" id="PF26305">
    <property type="entry name" value="CD_NTase_C"/>
    <property type="match status" value="1"/>
</dbReference>
<evidence type="ECO:0000259" key="5">
    <source>
        <dbReference type="Pfam" id="PF26305"/>
    </source>
</evidence>
<evidence type="ECO:0000256" key="2">
    <source>
        <dbReference type="ARBA" id="ARBA00022695"/>
    </source>
</evidence>
<name>A0ABT9MVL5_9ACTN</name>
<evidence type="ECO:0000313" key="6">
    <source>
        <dbReference type="EMBL" id="MDP9795420.1"/>
    </source>
</evidence>
<protein>
    <recommendedName>
        <fullName evidence="5">cGAS/DncV-like nucleotidyltransferase C-terminal helical domain-containing protein</fullName>
    </recommendedName>
</protein>
<organism evidence="6 7">
    <name type="scientific">Catenuloplanes nepalensis</name>
    <dbReference type="NCBI Taxonomy" id="587533"/>
    <lineage>
        <taxon>Bacteria</taxon>
        <taxon>Bacillati</taxon>
        <taxon>Actinomycetota</taxon>
        <taxon>Actinomycetes</taxon>
        <taxon>Micromonosporales</taxon>
        <taxon>Micromonosporaceae</taxon>
        <taxon>Catenuloplanes</taxon>
    </lineage>
</organism>
<comment type="caution">
    <text evidence="6">The sequence shown here is derived from an EMBL/GenBank/DDBJ whole genome shotgun (WGS) entry which is preliminary data.</text>
</comment>
<gene>
    <name evidence="6" type="ORF">J2S43_003932</name>
</gene>
<keyword evidence="2" id="KW-0548">Nucleotidyltransferase</keyword>
<dbReference type="EMBL" id="JAUSRA010000001">
    <property type="protein sequence ID" value="MDP9795420.1"/>
    <property type="molecule type" value="Genomic_DNA"/>
</dbReference>
<dbReference type="RefSeq" id="WP_306831221.1">
    <property type="nucleotide sequence ID" value="NZ_JAUSRA010000001.1"/>
</dbReference>
<evidence type="ECO:0000256" key="4">
    <source>
        <dbReference type="ARBA" id="ARBA00023118"/>
    </source>
</evidence>
<accession>A0ABT9MVL5</accession>
<dbReference type="InterPro" id="IPR058909">
    <property type="entry name" value="CD_NTase_C"/>
</dbReference>
<dbReference type="SUPFAM" id="SSF81301">
    <property type="entry name" value="Nucleotidyltransferase"/>
    <property type="match status" value="1"/>
</dbReference>
<keyword evidence="1" id="KW-0808">Transferase</keyword>
<proteinExistence type="predicted"/>
<evidence type="ECO:0000256" key="1">
    <source>
        <dbReference type="ARBA" id="ARBA00022679"/>
    </source>
</evidence>
<keyword evidence="7" id="KW-1185">Reference proteome</keyword>
<dbReference type="Proteomes" id="UP001240984">
    <property type="component" value="Unassembled WGS sequence"/>
</dbReference>
<dbReference type="InterPro" id="IPR043519">
    <property type="entry name" value="NT_sf"/>
</dbReference>
<feature type="domain" description="cGAS/DncV-like nucleotidyltransferase C-terminal helical" evidence="5">
    <location>
        <begin position="181"/>
        <end position="285"/>
    </location>
</feature>
<keyword evidence="3" id="KW-0547">Nucleotide-binding</keyword>
<keyword evidence="4" id="KW-0051">Antiviral defense</keyword>
<evidence type="ECO:0000256" key="3">
    <source>
        <dbReference type="ARBA" id="ARBA00022741"/>
    </source>
</evidence>
<sequence>MVFSDQQIRTWSQRPVSILPQFTIDIVKEALADAPRLRWQNPEVFVQGSYANRTHVDALCDVDLVVQLSLPFEEDVTALSSPEREEFFEYYGHSDYGWEEFREDVAASFRRSFFVGEGKRCLTLQDWDALWRVPADILPALEFRRYEMFPSLLGEVHDEGVYFRAAMKYPIINYPKLHLRRGNEKDRSTAGRFKEIVRAVKRARSELEFEGAPSYFIECLLFNVPDAEYRADLGAAFRQVVDWLARNRRKLEAMRCQNGIIPMFGDHYEAWSTTEADAFITALAEECG</sequence>
<reference evidence="6 7" key="1">
    <citation type="submission" date="2023-07" db="EMBL/GenBank/DDBJ databases">
        <title>Sequencing the genomes of 1000 actinobacteria strains.</title>
        <authorList>
            <person name="Klenk H.-P."/>
        </authorList>
    </citation>
    <scope>NUCLEOTIDE SEQUENCE [LARGE SCALE GENOMIC DNA]</scope>
    <source>
        <strain evidence="6 7">DSM 44710</strain>
    </source>
</reference>
<evidence type="ECO:0000313" key="7">
    <source>
        <dbReference type="Proteomes" id="UP001240984"/>
    </source>
</evidence>